<dbReference type="STRING" id="1658172.A0A1B7NRH1"/>
<organism evidence="7 8">
    <name type="scientific">Emergomyces africanus</name>
    <dbReference type="NCBI Taxonomy" id="1955775"/>
    <lineage>
        <taxon>Eukaryota</taxon>
        <taxon>Fungi</taxon>
        <taxon>Dikarya</taxon>
        <taxon>Ascomycota</taxon>
        <taxon>Pezizomycotina</taxon>
        <taxon>Eurotiomycetes</taxon>
        <taxon>Eurotiomycetidae</taxon>
        <taxon>Onygenales</taxon>
        <taxon>Ajellomycetaceae</taxon>
        <taxon>Emergomyces</taxon>
    </lineage>
</organism>
<dbReference type="EMBL" id="LGUA01001064">
    <property type="protein sequence ID" value="OAX79326.1"/>
    <property type="molecule type" value="Genomic_DNA"/>
</dbReference>
<dbReference type="InterPro" id="IPR022755">
    <property type="entry name" value="Znf_C2H2_jaz"/>
</dbReference>
<dbReference type="AlphaFoldDB" id="A0A1B7NRH1"/>
<dbReference type="GO" id="GO:0005634">
    <property type="term" value="C:nucleus"/>
    <property type="evidence" value="ECO:0007669"/>
    <property type="project" value="TreeGrafter"/>
</dbReference>
<comment type="caution">
    <text evidence="7">The sequence shown here is derived from an EMBL/GenBank/DDBJ whole genome shotgun (WGS) entry which is preliminary data.</text>
</comment>
<dbReference type="GO" id="GO:0008270">
    <property type="term" value="F:zinc ion binding"/>
    <property type="evidence" value="ECO:0007669"/>
    <property type="project" value="UniProtKB-KW"/>
</dbReference>
<dbReference type="Pfam" id="PF13912">
    <property type="entry name" value="zf-C2H2_6"/>
    <property type="match status" value="1"/>
</dbReference>
<keyword evidence="1" id="KW-0479">Metal-binding</keyword>
<gene>
    <name evidence="7" type="ORF">ACJ72_06357</name>
</gene>
<dbReference type="InterPro" id="IPR013087">
    <property type="entry name" value="Znf_C2H2_type"/>
</dbReference>
<evidence type="ECO:0000256" key="3">
    <source>
        <dbReference type="ARBA" id="ARBA00022771"/>
    </source>
</evidence>
<protein>
    <recommendedName>
        <fullName evidence="6">C2H2-type domain-containing protein</fullName>
    </recommendedName>
</protein>
<dbReference type="GO" id="GO:0000981">
    <property type="term" value="F:DNA-binding transcription factor activity, RNA polymerase II-specific"/>
    <property type="evidence" value="ECO:0007669"/>
    <property type="project" value="TreeGrafter"/>
</dbReference>
<dbReference type="OrthoDB" id="6077919at2759"/>
<dbReference type="GO" id="GO:0000977">
    <property type="term" value="F:RNA polymerase II transcription regulatory region sequence-specific DNA binding"/>
    <property type="evidence" value="ECO:0007669"/>
    <property type="project" value="TreeGrafter"/>
</dbReference>
<proteinExistence type="predicted"/>
<name>A0A1B7NRH1_9EURO</name>
<reference evidence="7 8" key="1">
    <citation type="submission" date="2015-07" db="EMBL/GenBank/DDBJ databases">
        <title>Emmonsia species relationships and genome sequence.</title>
        <authorList>
            <person name="Cuomo C.A."/>
            <person name="Schwartz I.S."/>
            <person name="Kenyon C."/>
            <person name="de Hoog G.S."/>
            <person name="Govender N.P."/>
            <person name="Botha A."/>
            <person name="Moreno L."/>
            <person name="de Vries M."/>
            <person name="Munoz J.F."/>
            <person name="Stielow J.B."/>
        </authorList>
    </citation>
    <scope>NUCLEOTIDE SEQUENCE [LARGE SCALE GENOMIC DNA]</scope>
    <source>
        <strain evidence="7 8">CBS 136260</strain>
    </source>
</reference>
<evidence type="ECO:0000256" key="4">
    <source>
        <dbReference type="ARBA" id="ARBA00022833"/>
    </source>
</evidence>
<dbReference type="PROSITE" id="PS00028">
    <property type="entry name" value="ZINC_FINGER_C2H2_1"/>
    <property type="match status" value="4"/>
</dbReference>
<accession>A0A1B7NRH1</accession>
<dbReference type="Pfam" id="PF12171">
    <property type="entry name" value="zf-C2H2_jaz"/>
    <property type="match status" value="1"/>
</dbReference>
<dbReference type="PANTHER" id="PTHR24409">
    <property type="entry name" value="ZINC FINGER PROTEIN 142"/>
    <property type="match status" value="1"/>
</dbReference>
<evidence type="ECO:0000313" key="7">
    <source>
        <dbReference type="EMBL" id="OAX79326.1"/>
    </source>
</evidence>
<evidence type="ECO:0000256" key="5">
    <source>
        <dbReference type="PROSITE-ProRule" id="PRU00042"/>
    </source>
</evidence>
<dbReference type="PANTHER" id="PTHR24409:SF295">
    <property type="entry name" value="AZ2-RELATED"/>
    <property type="match status" value="1"/>
</dbReference>
<dbReference type="InterPro" id="IPR036236">
    <property type="entry name" value="Znf_C2H2_sf"/>
</dbReference>
<feature type="domain" description="C2H2-type" evidence="6">
    <location>
        <begin position="32"/>
        <end position="56"/>
    </location>
</feature>
<feature type="domain" description="C2H2-type" evidence="6">
    <location>
        <begin position="163"/>
        <end position="187"/>
    </location>
</feature>
<keyword evidence="8" id="KW-1185">Reference proteome</keyword>
<feature type="domain" description="C2H2-type" evidence="6">
    <location>
        <begin position="3"/>
        <end position="27"/>
    </location>
</feature>
<dbReference type="SMART" id="SM00355">
    <property type="entry name" value="ZnF_C2H2"/>
    <property type="match status" value="5"/>
</dbReference>
<dbReference type="SUPFAM" id="SSF57667">
    <property type="entry name" value="beta-beta-alpha zinc fingers"/>
    <property type="match status" value="2"/>
</dbReference>
<dbReference type="Gene3D" id="3.30.160.60">
    <property type="entry name" value="Classic Zinc Finger"/>
    <property type="match status" value="3"/>
</dbReference>
<feature type="domain" description="C2H2-type" evidence="6">
    <location>
        <begin position="59"/>
        <end position="88"/>
    </location>
</feature>
<dbReference type="Proteomes" id="UP000091918">
    <property type="component" value="Unassembled WGS sequence"/>
</dbReference>
<evidence type="ECO:0000256" key="2">
    <source>
        <dbReference type="ARBA" id="ARBA00022737"/>
    </source>
</evidence>
<evidence type="ECO:0000313" key="8">
    <source>
        <dbReference type="Proteomes" id="UP000091918"/>
    </source>
</evidence>
<keyword evidence="3 5" id="KW-0863">Zinc-finger</keyword>
<keyword evidence="4" id="KW-0862">Zinc</keyword>
<evidence type="ECO:0000259" key="6">
    <source>
        <dbReference type="PROSITE" id="PS50157"/>
    </source>
</evidence>
<sequence length="244" mass="28199">MYYECESCPRTFRTPAACNQHMNDTDHWPPVFECETCPKQFNSLYAADQHMKAVAHFKNYCKDCNRTFQNANNLEMHLKSKIHLGNSIPCPFCTTKYTTASGVAHHLERGSCPHAPKLNRESIHRAISQRDPHGIITNRQIEWHGEANAKYIATNRAYNGHFWECYICHREFNTKESLNQHANSPVHQQNIYHCPNKMGNCQKAFSTVAGLFNHLESEACTFMRFDKVQQHVTSVFQGQKFIAF</sequence>
<dbReference type="PROSITE" id="PS50157">
    <property type="entry name" value="ZINC_FINGER_C2H2_2"/>
    <property type="match status" value="4"/>
</dbReference>
<dbReference type="Pfam" id="PF12874">
    <property type="entry name" value="zf-met"/>
    <property type="match status" value="1"/>
</dbReference>
<keyword evidence="2" id="KW-0677">Repeat</keyword>
<evidence type="ECO:0000256" key="1">
    <source>
        <dbReference type="ARBA" id="ARBA00022723"/>
    </source>
</evidence>